<reference evidence="1" key="1">
    <citation type="journal article" date="2020" name="Cell">
        <title>Large-Scale Comparative Analyses of Tick Genomes Elucidate Their Genetic Diversity and Vector Capacities.</title>
        <authorList>
            <consortium name="Tick Genome and Microbiome Consortium (TIGMIC)"/>
            <person name="Jia N."/>
            <person name="Wang J."/>
            <person name="Shi W."/>
            <person name="Du L."/>
            <person name="Sun Y."/>
            <person name="Zhan W."/>
            <person name="Jiang J.F."/>
            <person name="Wang Q."/>
            <person name="Zhang B."/>
            <person name="Ji P."/>
            <person name="Bell-Sakyi L."/>
            <person name="Cui X.M."/>
            <person name="Yuan T.T."/>
            <person name="Jiang B.G."/>
            <person name="Yang W.F."/>
            <person name="Lam T.T."/>
            <person name="Chang Q.C."/>
            <person name="Ding S.J."/>
            <person name="Wang X.J."/>
            <person name="Zhu J.G."/>
            <person name="Ruan X.D."/>
            <person name="Zhao L."/>
            <person name="Wei J.T."/>
            <person name="Ye R.Z."/>
            <person name="Que T.C."/>
            <person name="Du C.H."/>
            <person name="Zhou Y.H."/>
            <person name="Cheng J.X."/>
            <person name="Dai P.F."/>
            <person name="Guo W.B."/>
            <person name="Han X.H."/>
            <person name="Huang E.J."/>
            <person name="Li L.F."/>
            <person name="Wei W."/>
            <person name="Gao Y.C."/>
            <person name="Liu J.Z."/>
            <person name="Shao H.Z."/>
            <person name="Wang X."/>
            <person name="Wang C.C."/>
            <person name="Yang T.C."/>
            <person name="Huo Q.B."/>
            <person name="Li W."/>
            <person name="Chen H.Y."/>
            <person name="Chen S.E."/>
            <person name="Zhou L.G."/>
            <person name="Ni X.B."/>
            <person name="Tian J.H."/>
            <person name="Sheng Y."/>
            <person name="Liu T."/>
            <person name="Pan Y.S."/>
            <person name="Xia L.Y."/>
            <person name="Li J."/>
            <person name="Zhao F."/>
            <person name="Cao W.C."/>
        </authorList>
    </citation>
    <scope>NUCLEOTIDE SEQUENCE</scope>
    <source>
        <strain evidence="1">Rsan-2018</strain>
    </source>
</reference>
<dbReference type="Proteomes" id="UP000821837">
    <property type="component" value="Chromosome 1"/>
</dbReference>
<dbReference type="EMBL" id="JABSTV010001245">
    <property type="protein sequence ID" value="KAH7982919.1"/>
    <property type="molecule type" value="Genomic_DNA"/>
</dbReference>
<proteinExistence type="predicted"/>
<evidence type="ECO:0008006" key="3">
    <source>
        <dbReference type="Google" id="ProtNLM"/>
    </source>
</evidence>
<accession>A0A9D4QIP2</accession>
<dbReference type="AlphaFoldDB" id="A0A9D4QIP2"/>
<evidence type="ECO:0000313" key="2">
    <source>
        <dbReference type="Proteomes" id="UP000821837"/>
    </source>
</evidence>
<dbReference type="SUPFAM" id="SSF56219">
    <property type="entry name" value="DNase I-like"/>
    <property type="match status" value="1"/>
</dbReference>
<reference evidence="1" key="2">
    <citation type="submission" date="2021-09" db="EMBL/GenBank/DDBJ databases">
        <authorList>
            <person name="Jia N."/>
            <person name="Wang J."/>
            <person name="Shi W."/>
            <person name="Du L."/>
            <person name="Sun Y."/>
            <person name="Zhan W."/>
            <person name="Jiang J."/>
            <person name="Wang Q."/>
            <person name="Zhang B."/>
            <person name="Ji P."/>
            <person name="Sakyi L.B."/>
            <person name="Cui X."/>
            <person name="Yuan T."/>
            <person name="Jiang B."/>
            <person name="Yang W."/>
            <person name="Lam T.T.-Y."/>
            <person name="Chang Q."/>
            <person name="Ding S."/>
            <person name="Wang X."/>
            <person name="Zhu J."/>
            <person name="Ruan X."/>
            <person name="Zhao L."/>
            <person name="Wei J."/>
            <person name="Que T."/>
            <person name="Du C."/>
            <person name="Cheng J."/>
            <person name="Dai P."/>
            <person name="Han X."/>
            <person name="Huang E."/>
            <person name="Gao Y."/>
            <person name="Liu J."/>
            <person name="Shao H."/>
            <person name="Ye R."/>
            <person name="Li L."/>
            <person name="Wei W."/>
            <person name="Wang X."/>
            <person name="Wang C."/>
            <person name="Huo Q."/>
            <person name="Li W."/>
            <person name="Guo W."/>
            <person name="Chen H."/>
            <person name="Chen S."/>
            <person name="Zhou L."/>
            <person name="Zhou L."/>
            <person name="Ni X."/>
            <person name="Tian J."/>
            <person name="Zhou Y."/>
            <person name="Sheng Y."/>
            <person name="Liu T."/>
            <person name="Pan Y."/>
            <person name="Xia L."/>
            <person name="Li J."/>
            <person name="Zhao F."/>
            <person name="Cao W."/>
        </authorList>
    </citation>
    <scope>NUCLEOTIDE SEQUENCE</scope>
    <source>
        <strain evidence="1">Rsan-2018</strain>
        <tissue evidence="1">Larvae</tissue>
    </source>
</reference>
<keyword evidence="2" id="KW-1185">Reference proteome</keyword>
<sequence length="406" mass="43293">MRCSLPRQAIATAAFSCRRSIHEDVSRISCLFYPVLLSRPGVAAIRINHKRNIVAADVTTRECLGQLLALTELQGISVTAKEPADRQSSIGFLHGVDGKPDSATLLTSIQSSLPVLSATREGSTVTVRLAGPVPPQHLTLFLVGFLVRLARPRPLQCRQCGCFGHTKETCSWPNSCIRCGRAHPLETECRSTRCVNCGGPHPADTPACPRWQQERKVATSMASSTTALSRRAVRAVVREEGHQNPTNRPVVRSHASVVQGTTGPADHIDTVRATQQLQPAGTNTAGGPAVHGPVAPATVPPAATIMAAEAPVVPGPDAPIPDQQGTGHQVGILLLAMQAASASLPAGHPLRNRRRPSVLQWNALSLQLRKRDLSLHLRHHDYDVLALQEVGGQPRTCGSQATSATT</sequence>
<evidence type="ECO:0000313" key="1">
    <source>
        <dbReference type="EMBL" id="KAH7982919.1"/>
    </source>
</evidence>
<organism evidence="1 2">
    <name type="scientific">Rhipicephalus sanguineus</name>
    <name type="common">Brown dog tick</name>
    <name type="synonym">Ixodes sanguineus</name>
    <dbReference type="NCBI Taxonomy" id="34632"/>
    <lineage>
        <taxon>Eukaryota</taxon>
        <taxon>Metazoa</taxon>
        <taxon>Ecdysozoa</taxon>
        <taxon>Arthropoda</taxon>
        <taxon>Chelicerata</taxon>
        <taxon>Arachnida</taxon>
        <taxon>Acari</taxon>
        <taxon>Parasitiformes</taxon>
        <taxon>Ixodida</taxon>
        <taxon>Ixodoidea</taxon>
        <taxon>Ixodidae</taxon>
        <taxon>Rhipicephalinae</taxon>
        <taxon>Rhipicephalus</taxon>
        <taxon>Rhipicephalus</taxon>
    </lineage>
</organism>
<dbReference type="InterPro" id="IPR036691">
    <property type="entry name" value="Endo/exonu/phosph_ase_sf"/>
</dbReference>
<dbReference type="VEuPathDB" id="VectorBase:RSAN_029781"/>
<gene>
    <name evidence="1" type="ORF">HPB52_008103</name>
</gene>
<protein>
    <recommendedName>
        <fullName evidence="3">Tick transposon</fullName>
    </recommendedName>
</protein>
<name>A0A9D4QIP2_RHISA</name>
<comment type="caution">
    <text evidence="1">The sequence shown here is derived from an EMBL/GenBank/DDBJ whole genome shotgun (WGS) entry which is preliminary data.</text>
</comment>